<sequence length="164" mass="18395">MNAIDLLKADHKVVKNLLAQLSETTERAIKTRTDLVGKLEMELTVHTALEEEILYPAFKAAGAKEEAEMYYEAKEEHRTVDSLVLPDLKDTNPKSPEFAGRAKVVKELLEHHIKEEESEMFVQAKKVLGKAKLEELGVQMEEMKVQLKKELTAAAKSGSKQHAA</sequence>
<dbReference type="EMBL" id="RFLV01000003">
    <property type="protein sequence ID" value="TIH07469.1"/>
    <property type="molecule type" value="Genomic_DNA"/>
</dbReference>
<dbReference type="Proteomes" id="UP000307541">
    <property type="component" value="Unassembled WGS sequence"/>
</dbReference>
<dbReference type="OrthoDB" id="9793637at2"/>
<keyword evidence="3" id="KW-1185">Reference proteome</keyword>
<dbReference type="RefSeq" id="WP_136665299.1">
    <property type="nucleotide sequence ID" value="NZ_RFLV01000003.1"/>
</dbReference>
<accession>A0A4T1ZVF3</accession>
<organism evidence="2 3">
    <name type="scientific">Pseudomonas leptonychotis</name>
    <dbReference type="NCBI Taxonomy" id="2448482"/>
    <lineage>
        <taxon>Bacteria</taxon>
        <taxon>Pseudomonadati</taxon>
        <taxon>Pseudomonadota</taxon>
        <taxon>Gammaproteobacteria</taxon>
        <taxon>Pseudomonadales</taxon>
        <taxon>Pseudomonadaceae</taxon>
        <taxon>Pseudomonas</taxon>
    </lineage>
</organism>
<evidence type="ECO:0000313" key="2">
    <source>
        <dbReference type="EMBL" id="TIH07469.1"/>
    </source>
</evidence>
<dbReference type="PANTHER" id="PTHR35585">
    <property type="entry name" value="HHE DOMAIN PROTEIN (AFU_ORTHOLOGUE AFUA_4G00730)"/>
    <property type="match status" value="1"/>
</dbReference>
<feature type="domain" description="Hemerythrin-like" evidence="1">
    <location>
        <begin position="3"/>
        <end position="121"/>
    </location>
</feature>
<reference evidence="2 3" key="1">
    <citation type="submission" date="2018-10" db="EMBL/GenBank/DDBJ databases">
        <title>Pseudomonas leptonychotis sp. nov., isolated from Weddell seals in Antarctica.</title>
        <authorList>
            <person name="Novakova D."/>
            <person name="Svec P."/>
            <person name="Kralova S."/>
            <person name="Kristofova L."/>
            <person name="Zeman M."/>
            <person name="Pantucek R."/>
            <person name="Maslanova I."/>
            <person name="Sedlacek I."/>
        </authorList>
    </citation>
    <scope>NUCLEOTIDE SEQUENCE [LARGE SCALE GENOMIC DNA]</scope>
    <source>
        <strain evidence="2 3">CCM 8849</strain>
    </source>
</reference>
<evidence type="ECO:0000313" key="3">
    <source>
        <dbReference type="Proteomes" id="UP000307541"/>
    </source>
</evidence>
<dbReference type="PANTHER" id="PTHR35585:SF1">
    <property type="entry name" value="HHE DOMAIN PROTEIN (AFU_ORTHOLOGUE AFUA_4G00730)"/>
    <property type="match status" value="1"/>
</dbReference>
<dbReference type="InterPro" id="IPR012312">
    <property type="entry name" value="Hemerythrin-like"/>
</dbReference>
<name>A0A4T1ZVF3_9PSED</name>
<dbReference type="AlphaFoldDB" id="A0A4T1ZVF3"/>
<gene>
    <name evidence="2" type="ORF">D8779_15005</name>
</gene>
<protein>
    <submittedName>
        <fullName evidence="2">Hemerythrin domain-containing protein</fullName>
    </submittedName>
</protein>
<proteinExistence type="predicted"/>
<dbReference type="Gene3D" id="1.20.120.520">
    <property type="entry name" value="nmb1532 protein domain like"/>
    <property type="match status" value="1"/>
</dbReference>
<dbReference type="Pfam" id="PF01814">
    <property type="entry name" value="Hemerythrin"/>
    <property type="match status" value="1"/>
</dbReference>
<evidence type="ECO:0000259" key="1">
    <source>
        <dbReference type="Pfam" id="PF01814"/>
    </source>
</evidence>
<comment type="caution">
    <text evidence="2">The sequence shown here is derived from an EMBL/GenBank/DDBJ whole genome shotgun (WGS) entry which is preliminary data.</text>
</comment>